<evidence type="ECO:0000313" key="1">
    <source>
        <dbReference type="EMBL" id="SFT20772.1"/>
    </source>
</evidence>
<gene>
    <name evidence="1" type="ORF">SAMN05444586_104112</name>
</gene>
<organism evidence="1 2">
    <name type="scientific">Acinetobacter bohemicus</name>
    <dbReference type="NCBI Taxonomy" id="1435036"/>
    <lineage>
        <taxon>Bacteria</taxon>
        <taxon>Pseudomonadati</taxon>
        <taxon>Pseudomonadota</taxon>
        <taxon>Gammaproteobacteria</taxon>
        <taxon>Moraxellales</taxon>
        <taxon>Moraxellaceae</taxon>
        <taxon>Acinetobacter</taxon>
    </lineage>
</organism>
<proteinExistence type="predicted"/>
<accession>A0A1I6W4B1</accession>
<keyword evidence="2" id="KW-1185">Reference proteome</keyword>
<dbReference type="EMBL" id="FOZU01000041">
    <property type="protein sequence ID" value="SFT20772.1"/>
    <property type="molecule type" value="Genomic_DNA"/>
</dbReference>
<name>A0A1I6W4B1_9GAMM</name>
<dbReference type="Proteomes" id="UP000182827">
    <property type="component" value="Unassembled WGS sequence"/>
</dbReference>
<dbReference type="RefSeq" id="WP_228144082.1">
    <property type="nucleotide sequence ID" value="NZ_FOZU01000041.1"/>
</dbReference>
<protein>
    <submittedName>
        <fullName evidence="1">Uncharacterized protein</fullName>
    </submittedName>
</protein>
<evidence type="ECO:0000313" key="2">
    <source>
        <dbReference type="Proteomes" id="UP000182827"/>
    </source>
</evidence>
<dbReference type="AlphaFoldDB" id="A0A1I6W4B1"/>
<reference evidence="2" key="1">
    <citation type="submission" date="2016-10" db="EMBL/GenBank/DDBJ databases">
        <authorList>
            <person name="Varghese N."/>
            <person name="Submissions S."/>
        </authorList>
    </citation>
    <scope>NUCLEOTIDE SEQUENCE [LARGE SCALE GENOMIC DNA]</scope>
    <source>
        <strain evidence="2">ANC 5076</strain>
    </source>
</reference>
<sequence length="190" mass="22224">MSVKEKNTPNYRVSAKNIELMCYPKCMPAYQIWISLFVQLSTKMQDYHLDFALKQKIEIPIMTNNKPDHYFFSSHFSWFYGYFSKEQNELKFRAYEKNNSYECIISGLNEVKILLNFGLHRSITGLDVIAHWLNEQYLPAHLQEVFGHRSLSHEFLRELTELPKSKSPASLITAHNSRLSLDKILAGIKS</sequence>